<keyword evidence="3" id="KW-1185">Reference proteome</keyword>
<accession>A0A9P6J533</accession>
<dbReference type="SUPFAM" id="SSF55729">
    <property type="entry name" value="Acyl-CoA N-acyltransferases (Nat)"/>
    <property type="match status" value="1"/>
</dbReference>
<organism evidence="2 3">
    <name type="scientific">Modicella reniformis</name>
    <dbReference type="NCBI Taxonomy" id="1440133"/>
    <lineage>
        <taxon>Eukaryota</taxon>
        <taxon>Fungi</taxon>
        <taxon>Fungi incertae sedis</taxon>
        <taxon>Mucoromycota</taxon>
        <taxon>Mortierellomycotina</taxon>
        <taxon>Mortierellomycetes</taxon>
        <taxon>Mortierellales</taxon>
        <taxon>Mortierellaceae</taxon>
        <taxon>Modicella</taxon>
    </lineage>
</organism>
<dbReference type="Gene3D" id="3.40.630.30">
    <property type="match status" value="1"/>
</dbReference>
<dbReference type="PANTHER" id="PTHR43617">
    <property type="entry name" value="L-AMINO ACID N-ACETYLTRANSFERASE"/>
    <property type="match status" value="1"/>
</dbReference>
<feature type="domain" description="N-acetyltransferase" evidence="1">
    <location>
        <begin position="18"/>
        <end position="198"/>
    </location>
</feature>
<dbReference type="InterPro" id="IPR016181">
    <property type="entry name" value="Acyl_CoA_acyltransferase"/>
</dbReference>
<dbReference type="Proteomes" id="UP000749646">
    <property type="component" value="Unassembled WGS sequence"/>
</dbReference>
<proteinExistence type="predicted"/>
<evidence type="ECO:0000259" key="1">
    <source>
        <dbReference type="PROSITE" id="PS51186"/>
    </source>
</evidence>
<comment type="caution">
    <text evidence="2">The sequence shown here is derived from an EMBL/GenBank/DDBJ whole genome shotgun (WGS) entry which is preliminary data.</text>
</comment>
<dbReference type="AlphaFoldDB" id="A0A9P6J533"/>
<reference evidence="2" key="1">
    <citation type="journal article" date="2020" name="Fungal Divers.">
        <title>Resolving the Mortierellaceae phylogeny through synthesis of multi-gene phylogenetics and phylogenomics.</title>
        <authorList>
            <person name="Vandepol N."/>
            <person name="Liber J."/>
            <person name="Desiro A."/>
            <person name="Na H."/>
            <person name="Kennedy M."/>
            <person name="Barry K."/>
            <person name="Grigoriev I.V."/>
            <person name="Miller A.N."/>
            <person name="O'Donnell K."/>
            <person name="Stajich J.E."/>
            <person name="Bonito G."/>
        </authorList>
    </citation>
    <scope>NUCLEOTIDE SEQUENCE</scope>
    <source>
        <strain evidence="2">MES-2147</strain>
    </source>
</reference>
<evidence type="ECO:0000313" key="3">
    <source>
        <dbReference type="Proteomes" id="UP000749646"/>
    </source>
</evidence>
<dbReference type="EMBL" id="JAAAHW010006338">
    <property type="protein sequence ID" value="KAF9962974.1"/>
    <property type="molecule type" value="Genomic_DNA"/>
</dbReference>
<dbReference type="CDD" id="cd04301">
    <property type="entry name" value="NAT_SF"/>
    <property type="match status" value="1"/>
</dbReference>
<sequence>MESSSSPTRPERKASVFVRLTNKDDKTQIEQIHSVVNKAYRSVSDERIKVEELAEIMEDTKNPLFIAFDSENGQPLGTLQLEPAEYYLDHGEYKKEGYSPTYIESLPKDQQVFLGLFSVDPSQQSRGIGRKLVEAALKHAREDMKRTQCVVNVLYMRDELINWYKKLGFVDHGEKVPFLEESRILQEDTHFSVLRLTL</sequence>
<dbReference type="OrthoDB" id="5689at2759"/>
<dbReference type="InterPro" id="IPR000182">
    <property type="entry name" value="GNAT_dom"/>
</dbReference>
<dbReference type="InterPro" id="IPR050276">
    <property type="entry name" value="MshD_Acetyltransferase"/>
</dbReference>
<gene>
    <name evidence="2" type="ORF">BGZ65_006904</name>
</gene>
<protein>
    <recommendedName>
        <fullName evidence="1">N-acetyltransferase domain-containing protein</fullName>
    </recommendedName>
</protein>
<evidence type="ECO:0000313" key="2">
    <source>
        <dbReference type="EMBL" id="KAF9962974.1"/>
    </source>
</evidence>
<dbReference type="GO" id="GO:0016747">
    <property type="term" value="F:acyltransferase activity, transferring groups other than amino-acyl groups"/>
    <property type="evidence" value="ECO:0007669"/>
    <property type="project" value="InterPro"/>
</dbReference>
<name>A0A9P6J533_9FUNG</name>
<dbReference type="Pfam" id="PF00583">
    <property type="entry name" value="Acetyltransf_1"/>
    <property type="match status" value="1"/>
</dbReference>
<dbReference type="PROSITE" id="PS51186">
    <property type="entry name" value="GNAT"/>
    <property type="match status" value="1"/>
</dbReference>